<accession>A0A9Q3DMI2</accession>
<name>A0A9Q3DMI2_9BASI</name>
<feature type="compositionally biased region" description="Basic and acidic residues" evidence="1">
    <location>
        <begin position="107"/>
        <end position="118"/>
    </location>
</feature>
<protein>
    <submittedName>
        <fullName evidence="2">Uncharacterized protein</fullName>
    </submittedName>
</protein>
<evidence type="ECO:0000313" key="2">
    <source>
        <dbReference type="EMBL" id="MBW0507031.1"/>
    </source>
</evidence>
<feature type="region of interest" description="Disordered" evidence="1">
    <location>
        <begin position="85"/>
        <end position="169"/>
    </location>
</feature>
<gene>
    <name evidence="2" type="ORF">O181_046746</name>
</gene>
<reference evidence="2" key="1">
    <citation type="submission" date="2021-03" db="EMBL/GenBank/DDBJ databases">
        <title>Draft genome sequence of rust myrtle Austropuccinia psidii MF-1, a brazilian biotype.</title>
        <authorList>
            <person name="Quecine M.C."/>
            <person name="Pachon D.M.R."/>
            <person name="Bonatelli M.L."/>
            <person name="Correr F.H."/>
            <person name="Franceschini L.M."/>
            <person name="Leite T.F."/>
            <person name="Margarido G.R.A."/>
            <person name="Almeida C.A."/>
            <person name="Ferrarezi J.A."/>
            <person name="Labate C.A."/>
        </authorList>
    </citation>
    <scope>NUCLEOTIDE SEQUENCE</scope>
    <source>
        <strain evidence="2">MF-1</strain>
    </source>
</reference>
<feature type="compositionally biased region" description="Polar residues" evidence="1">
    <location>
        <begin position="159"/>
        <end position="169"/>
    </location>
</feature>
<organism evidence="2 3">
    <name type="scientific">Austropuccinia psidii MF-1</name>
    <dbReference type="NCBI Taxonomy" id="1389203"/>
    <lineage>
        <taxon>Eukaryota</taxon>
        <taxon>Fungi</taxon>
        <taxon>Dikarya</taxon>
        <taxon>Basidiomycota</taxon>
        <taxon>Pucciniomycotina</taxon>
        <taxon>Pucciniomycetes</taxon>
        <taxon>Pucciniales</taxon>
        <taxon>Sphaerophragmiaceae</taxon>
        <taxon>Austropuccinia</taxon>
    </lineage>
</organism>
<feature type="compositionally biased region" description="Pro residues" evidence="1">
    <location>
        <begin position="145"/>
        <end position="154"/>
    </location>
</feature>
<keyword evidence="3" id="KW-1185">Reference proteome</keyword>
<proteinExistence type="predicted"/>
<sequence length="169" mass="18635">MAMGRGNLSLGRLSPCLVAHGIQTPKTKPTQSLPHDSSVPSLPCEHTPQQLTPGLSGTQWLEDLFRGKQPKFHLIYMFDSSELTVPPFGEPYQTDESPVPDPSPSSKPHEDVLTHEPEPEVPPTQSMKEPFNPLHSYPGSLPVPLRTPPPPPLIPMMRLTSNLPIYNQP</sequence>
<dbReference type="EMBL" id="AVOT02019471">
    <property type="protein sequence ID" value="MBW0507031.1"/>
    <property type="molecule type" value="Genomic_DNA"/>
</dbReference>
<evidence type="ECO:0000256" key="1">
    <source>
        <dbReference type="SAM" id="MobiDB-lite"/>
    </source>
</evidence>
<dbReference type="Proteomes" id="UP000765509">
    <property type="component" value="Unassembled WGS sequence"/>
</dbReference>
<dbReference type="AlphaFoldDB" id="A0A9Q3DMI2"/>
<comment type="caution">
    <text evidence="2">The sequence shown here is derived from an EMBL/GenBank/DDBJ whole genome shotgun (WGS) entry which is preliminary data.</text>
</comment>
<evidence type="ECO:0000313" key="3">
    <source>
        <dbReference type="Proteomes" id="UP000765509"/>
    </source>
</evidence>